<dbReference type="EMBL" id="LUCH01017902">
    <property type="protein sequence ID" value="KAF5394671.1"/>
    <property type="molecule type" value="Genomic_DNA"/>
</dbReference>
<accession>A0A8J4WCK1</accession>
<dbReference type="Proteomes" id="UP000748531">
    <property type="component" value="Unassembled WGS sequence"/>
</dbReference>
<organism evidence="1 2">
    <name type="scientific">Paragonimus heterotremus</name>
    <dbReference type="NCBI Taxonomy" id="100268"/>
    <lineage>
        <taxon>Eukaryota</taxon>
        <taxon>Metazoa</taxon>
        <taxon>Spiralia</taxon>
        <taxon>Lophotrochozoa</taxon>
        <taxon>Platyhelminthes</taxon>
        <taxon>Trematoda</taxon>
        <taxon>Digenea</taxon>
        <taxon>Plagiorchiida</taxon>
        <taxon>Troglotremata</taxon>
        <taxon>Troglotrematidae</taxon>
        <taxon>Paragonimus</taxon>
    </lineage>
</organism>
<protein>
    <submittedName>
        <fullName evidence="1">Uncharacterized protein</fullName>
    </submittedName>
</protein>
<comment type="caution">
    <text evidence="1">The sequence shown here is derived from an EMBL/GenBank/DDBJ whole genome shotgun (WGS) entry which is preliminary data.</text>
</comment>
<keyword evidence="2" id="KW-1185">Reference proteome</keyword>
<name>A0A8J4WCK1_9TREM</name>
<evidence type="ECO:0000313" key="1">
    <source>
        <dbReference type="EMBL" id="KAF5394671.1"/>
    </source>
</evidence>
<gene>
    <name evidence="1" type="ORF">PHET_10684</name>
</gene>
<reference evidence="1" key="1">
    <citation type="submission" date="2019-05" db="EMBL/GenBank/DDBJ databases">
        <title>Annotation for the trematode Paragonimus heterotremus.</title>
        <authorList>
            <person name="Choi Y.-J."/>
        </authorList>
    </citation>
    <scope>NUCLEOTIDE SEQUENCE</scope>
    <source>
        <strain evidence="1">LC</strain>
    </source>
</reference>
<proteinExistence type="predicted"/>
<sequence length="57" mass="6554">MYIQKVTGSRITAVKNSIQDILKHTLVSRSLRDLLVFLACITRDVPSLFCLKYQQDL</sequence>
<dbReference type="AlphaFoldDB" id="A0A8J4WCK1"/>
<evidence type="ECO:0000313" key="2">
    <source>
        <dbReference type="Proteomes" id="UP000748531"/>
    </source>
</evidence>